<name>A0A0C6FNS1_9HYPH</name>
<protein>
    <submittedName>
        <fullName evidence="1">Uncharacterized protein</fullName>
    </submittedName>
</protein>
<dbReference type="RefSeq" id="WP_060851088.1">
    <property type="nucleotide sequence ID" value="NZ_AP014706.1"/>
</dbReference>
<dbReference type="EMBL" id="AP014706">
    <property type="protein sequence ID" value="BAQ50003.1"/>
    <property type="molecule type" value="Genomic_DNA"/>
</dbReference>
<gene>
    <name evidence="1" type="ORF">Maq22A_2p41120</name>
</gene>
<accession>A0A0C6FNS1</accession>
<sequence>MEGDDTVRRTSLQSLKDHSYGRLERVVTVLVEAYLTDPSAAPPDLIARLRRLERTVREARGDRQIIQVITSGRRLLGDAGALAEPAPEPVPKLLYAPKPR</sequence>
<dbReference type="KEGG" id="maqu:Maq22A_2p41120"/>
<organism evidence="1 2">
    <name type="scientific">Methylobacterium aquaticum</name>
    <dbReference type="NCBI Taxonomy" id="270351"/>
    <lineage>
        <taxon>Bacteria</taxon>
        <taxon>Pseudomonadati</taxon>
        <taxon>Pseudomonadota</taxon>
        <taxon>Alphaproteobacteria</taxon>
        <taxon>Hyphomicrobiales</taxon>
        <taxon>Methylobacteriaceae</taxon>
        <taxon>Methylobacterium</taxon>
    </lineage>
</organism>
<keyword evidence="1" id="KW-0614">Plasmid</keyword>
<evidence type="ECO:0000313" key="1">
    <source>
        <dbReference type="EMBL" id="BAQ50003.1"/>
    </source>
</evidence>
<dbReference type="OrthoDB" id="7992716at2"/>
<proteinExistence type="predicted"/>
<dbReference type="PATRIC" id="fig|270351.10.peg.7143"/>
<dbReference type="Proteomes" id="UP000061432">
    <property type="component" value="Plasmid pMaq22A_2p"/>
</dbReference>
<geneLocation type="plasmid" evidence="2">
    <name>pMaq22A_2p DNA</name>
</geneLocation>
<evidence type="ECO:0000313" key="2">
    <source>
        <dbReference type="Proteomes" id="UP000061432"/>
    </source>
</evidence>
<reference evidence="2" key="2">
    <citation type="submission" date="2015-01" db="EMBL/GenBank/DDBJ databases">
        <title>Complete genome sequence of Methylobacterium aquaticum strain 22A.</title>
        <authorList>
            <person name="Tani A."/>
            <person name="Ogura Y."/>
            <person name="Hayashi T."/>
        </authorList>
    </citation>
    <scope>NUCLEOTIDE SEQUENCE [LARGE SCALE GENOMIC DNA]</scope>
    <source>
        <strain evidence="2">MA-22A</strain>
        <plasmid evidence="2">Plasmid pMaq22A_2p DNA</plasmid>
    </source>
</reference>
<dbReference type="AlphaFoldDB" id="A0A0C6FNS1"/>
<reference evidence="1 2" key="1">
    <citation type="journal article" date="2015" name="Genome Announc.">
        <title>Complete Genome Sequence of Methylobacterium aquaticum Strain 22A, Isolated from Racomitrium japonicum Moss.</title>
        <authorList>
            <person name="Tani A."/>
            <person name="Ogura Y."/>
            <person name="Hayashi T."/>
            <person name="Kimbara K."/>
        </authorList>
    </citation>
    <scope>NUCLEOTIDE SEQUENCE [LARGE SCALE GENOMIC DNA]</scope>
    <source>
        <strain evidence="1 2">MA-22A</strain>
        <plasmid evidence="2">Plasmid pMaq22A_2p DNA</plasmid>
    </source>
</reference>